<name>A0A176RTG7_9GAMM</name>
<reference evidence="1 2" key="1">
    <citation type="submission" date="2016-05" db="EMBL/GenBank/DDBJ databases">
        <title>Single-cell genome of chain-forming Candidatus Thiomargarita nelsonii and comparison to other large sulfur-oxidizing bacteria.</title>
        <authorList>
            <person name="Winkel M."/>
            <person name="Salman V."/>
            <person name="Woyke T."/>
            <person name="Schulz-Vogt H."/>
            <person name="Richter M."/>
            <person name="Flood B."/>
            <person name="Bailey J."/>
            <person name="Amann R."/>
            <person name="Mussmann M."/>
        </authorList>
    </citation>
    <scope>NUCLEOTIDE SEQUENCE [LARGE SCALE GENOMIC DNA]</scope>
    <source>
        <strain evidence="1 2">THI036</strain>
    </source>
</reference>
<organism evidence="1 2">
    <name type="scientific">Candidatus Thiomargarita nelsonii</name>
    <dbReference type="NCBI Taxonomy" id="1003181"/>
    <lineage>
        <taxon>Bacteria</taxon>
        <taxon>Pseudomonadati</taxon>
        <taxon>Pseudomonadota</taxon>
        <taxon>Gammaproteobacteria</taxon>
        <taxon>Thiotrichales</taxon>
        <taxon>Thiotrichaceae</taxon>
        <taxon>Thiomargarita</taxon>
    </lineage>
</organism>
<proteinExistence type="predicted"/>
<accession>A0A176RTG7</accession>
<dbReference type="Gene3D" id="3.30.310.110">
    <property type="entry name" value="XisI-like"/>
    <property type="match status" value="1"/>
</dbReference>
<dbReference type="InterPro" id="IPR014968">
    <property type="entry name" value="XisI"/>
</dbReference>
<protein>
    <submittedName>
        <fullName evidence="1">FdxN element excision controlling factor protein</fullName>
    </submittedName>
</protein>
<comment type="caution">
    <text evidence="1">The sequence shown here is derived from an EMBL/GenBank/DDBJ whole genome shotgun (WGS) entry which is preliminary data.</text>
</comment>
<keyword evidence="2" id="KW-1185">Reference proteome</keyword>
<dbReference type="SUPFAM" id="SSF143847">
    <property type="entry name" value="XisI-like"/>
    <property type="match status" value="1"/>
</dbReference>
<gene>
    <name evidence="1" type="ORF">THIOM_005356</name>
</gene>
<dbReference type="EMBL" id="LUTY01002975">
    <property type="protein sequence ID" value="OAD19031.1"/>
    <property type="molecule type" value="Genomic_DNA"/>
</dbReference>
<dbReference type="Pfam" id="PF08869">
    <property type="entry name" value="XisI"/>
    <property type="match status" value="1"/>
</dbReference>
<dbReference type="CDD" id="cd16382">
    <property type="entry name" value="XisI-like"/>
    <property type="match status" value="1"/>
</dbReference>
<evidence type="ECO:0000313" key="2">
    <source>
        <dbReference type="Proteomes" id="UP000076962"/>
    </source>
</evidence>
<dbReference type="InterPro" id="IPR035943">
    <property type="entry name" value="XisI-like_sf"/>
</dbReference>
<sequence length="111" mass="12697">MDTRLKYQKLIKDILLEHTKYKPAFGEIAPRVLFDDEHESYALLDIGWDGNEYVHGAVIHVELIKDKIWIQYDGTEEGIATDLLEAGIPKEHIVLGFRPPELRSYTGFAVA</sequence>
<evidence type="ECO:0000313" key="1">
    <source>
        <dbReference type="EMBL" id="OAD19031.1"/>
    </source>
</evidence>
<dbReference type="AlphaFoldDB" id="A0A176RTG7"/>
<dbReference type="Proteomes" id="UP000076962">
    <property type="component" value="Unassembled WGS sequence"/>
</dbReference>